<proteinExistence type="predicted"/>
<sequence length="100" mass="11471">LLVEKNLLHKAHVDRPTAANKTAFYLRLGFVQQWLREIQDAWMMRKVEVIQGIADRNEWMNFFAATKAVYGPPVKGPAPVLRADGRTLLTEKTQILKRLA</sequence>
<protein>
    <submittedName>
        <fullName evidence="1">GlnD_UR_UTase domain-containing protein</fullName>
    </submittedName>
</protein>
<evidence type="ECO:0000313" key="1">
    <source>
        <dbReference type="WBParaSite" id="SSLN_0001916001-mRNA-1"/>
    </source>
</evidence>
<reference evidence="1" key="1">
    <citation type="submission" date="2016-06" db="UniProtKB">
        <authorList>
            <consortium name="WormBaseParasite"/>
        </authorList>
    </citation>
    <scope>IDENTIFICATION</scope>
</reference>
<dbReference type="AlphaFoldDB" id="A0A183TPR5"/>
<dbReference type="WBParaSite" id="SSLN_0001916001-mRNA-1">
    <property type="protein sequence ID" value="SSLN_0001916001-mRNA-1"/>
    <property type="gene ID" value="SSLN_0001916001"/>
</dbReference>
<name>A0A183TPR5_SCHSO</name>
<organism evidence="1">
    <name type="scientific">Schistocephalus solidus</name>
    <name type="common">Tapeworm</name>
    <dbReference type="NCBI Taxonomy" id="70667"/>
    <lineage>
        <taxon>Eukaryota</taxon>
        <taxon>Metazoa</taxon>
        <taxon>Spiralia</taxon>
        <taxon>Lophotrochozoa</taxon>
        <taxon>Platyhelminthes</taxon>
        <taxon>Cestoda</taxon>
        <taxon>Eucestoda</taxon>
        <taxon>Diphyllobothriidea</taxon>
        <taxon>Diphyllobothriidae</taxon>
        <taxon>Schistocephalus</taxon>
    </lineage>
</organism>
<accession>A0A183TPR5</accession>